<keyword evidence="5 7" id="KW-0472">Membrane</keyword>
<dbReference type="GO" id="GO:0016746">
    <property type="term" value="F:acyltransferase activity"/>
    <property type="evidence" value="ECO:0007669"/>
    <property type="project" value="UniProtKB-KW"/>
</dbReference>
<dbReference type="GO" id="GO:0005886">
    <property type="term" value="C:plasma membrane"/>
    <property type="evidence" value="ECO:0007669"/>
    <property type="project" value="UniProtKB-SubCell"/>
</dbReference>
<keyword evidence="6 8" id="KW-0012">Acyltransferase</keyword>
<keyword evidence="7" id="KW-0812">Transmembrane</keyword>
<dbReference type="GO" id="GO:0009247">
    <property type="term" value="P:glycolipid biosynthetic process"/>
    <property type="evidence" value="ECO:0007669"/>
    <property type="project" value="UniProtKB-ARBA"/>
</dbReference>
<proteinExistence type="predicted"/>
<keyword evidence="3" id="KW-0997">Cell inner membrane</keyword>
<evidence type="ECO:0000256" key="7">
    <source>
        <dbReference type="SAM" id="Phobius"/>
    </source>
</evidence>
<evidence type="ECO:0000313" key="9">
    <source>
        <dbReference type="Proteomes" id="UP000215148"/>
    </source>
</evidence>
<keyword evidence="4 8" id="KW-0808">Transferase</keyword>
<evidence type="ECO:0000256" key="6">
    <source>
        <dbReference type="ARBA" id="ARBA00023315"/>
    </source>
</evidence>
<keyword evidence="9" id="KW-1185">Reference proteome</keyword>
<keyword evidence="2" id="KW-1003">Cell membrane</keyword>
<dbReference type="PANTHER" id="PTHR30606">
    <property type="entry name" value="LIPID A BIOSYNTHESIS LAUROYL ACYLTRANSFERASE"/>
    <property type="match status" value="1"/>
</dbReference>
<evidence type="ECO:0000256" key="3">
    <source>
        <dbReference type="ARBA" id="ARBA00022519"/>
    </source>
</evidence>
<comment type="subcellular location">
    <subcellularLocation>
        <location evidence="1">Cell inner membrane</location>
    </subcellularLocation>
</comment>
<dbReference type="AlphaFoldDB" id="A0A223N3P4"/>
<gene>
    <name evidence="8" type="ORF">CCZ37_15370</name>
</gene>
<protein>
    <submittedName>
        <fullName evidence="8">Lipid A biosynthesis acyltransferase</fullName>
    </submittedName>
</protein>
<evidence type="ECO:0000256" key="2">
    <source>
        <dbReference type="ARBA" id="ARBA00022475"/>
    </source>
</evidence>
<accession>A0A223N3P4</accession>
<dbReference type="Pfam" id="PF03279">
    <property type="entry name" value="Lip_A_acyltrans"/>
    <property type="match status" value="1"/>
</dbReference>
<evidence type="ECO:0000256" key="4">
    <source>
        <dbReference type="ARBA" id="ARBA00022679"/>
    </source>
</evidence>
<evidence type="ECO:0000256" key="5">
    <source>
        <dbReference type="ARBA" id="ARBA00023136"/>
    </source>
</evidence>
<evidence type="ECO:0000313" key="8">
    <source>
        <dbReference type="EMBL" id="ASU24494.1"/>
    </source>
</evidence>
<reference evidence="8 9" key="1">
    <citation type="submission" date="2017-08" db="EMBL/GenBank/DDBJ databases">
        <title>The Vibrio qinghaiensis sp.-Q67 is a luminous bacteria isolated firstly from Qinghai lake, Qinghai province, China, which has been proved to be very sensitive to detect environmental and food pollutants. Therefore, complete genome analysis of V. qinghaiensis sp.-Q67 highlights the potential application of this strain on detection of hazards in the contaminated environments.</title>
        <authorList>
            <person name="Gong L."/>
        </authorList>
    </citation>
    <scope>NUCLEOTIDE SEQUENCE [LARGE SCALE GENOMIC DNA]</scope>
    <source>
        <strain evidence="8 9">Q67</strain>
    </source>
</reference>
<organism evidence="8 9">
    <name type="scientific">Vibrio qinghaiensis</name>
    <dbReference type="NCBI Taxonomy" id="2025808"/>
    <lineage>
        <taxon>Bacteria</taxon>
        <taxon>Pseudomonadati</taxon>
        <taxon>Pseudomonadota</taxon>
        <taxon>Gammaproteobacteria</taxon>
        <taxon>Vibrionales</taxon>
        <taxon>Vibrionaceae</taxon>
        <taxon>Vibrio</taxon>
    </lineage>
</organism>
<dbReference type="InterPro" id="IPR004960">
    <property type="entry name" value="LipA_acyltrans"/>
</dbReference>
<dbReference type="Proteomes" id="UP000215148">
    <property type="component" value="Chromosome 2"/>
</dbReference>
<evidence type="ECO:0000256" key="1">
    <source>
        <dbReference type="ARBA" id="ARBA00004533"/>
    </source>
</evidence>
<sequence length="273" mass="31054">MRHLILKHLVTVIFYLPLSFKVALCHLGARILARKKMHIAQQGLSYALPALNDQQQKIIAEEAALISLKNLVGFCHHAHYAYEIIDQSAFSHIASATTGGIIMCPHMGVYDGVTWLLNQKGIRTKTIFGAGKSGDRIDENIMITQAAHLAKIPHLLRQDNLLIALLEQIKQGYWIVLHMDMRTKGVPVEWFGQKTELAPTPFFLAHKLGCPIYFHYALTSGNIQKMHFSSFKLEHEGTLSEKIVKDAQKLASAMEIVIRTHPAQWIWQYRRWK</sequence>
<dbReference type="EMBL" id="CP022742">
    <property type="protein sequence ID" value="ASU24494.1"/>
    <property type="molecule type" value="Genomic_DNA"/>
</dbReference>
<name>A0A223N3P4_9VIBR</name>
<keyword evidence="7" id="KW-1133">Transmembrane helix</keyword>
<dbReference type="PANTHER" id="PTHR30606:SF9">
    <property type="entry name" value="LIPID A BIOSYNTHESIS LAUROYLTRANSFERASE"/>
    <property type="match status" value="1"/>
</dbReference>
<feature type="transmembrane region" description="Helical" evidence="7">
    <location>
        <begin position="12"/>
        <end position="33"/>
    </location>
</feature>
<dbReference type="KEGG" id="vqi:CCZ37_15370"/>